<gene>
    <name evidence="5" type="ORF">PYTT13_01265</name>
</gene>
<dbReference type="InterPro" id="IPR003593">
    <property type="entry name" value="AAA+_ATPase"/>
</dbReference>
<dbReference type="InterPro" id="IPR003439">
    <property type="entry name" value="ABC_transporter-like_ATP-bd"/>
</dbReference>
<accession>A0A2D2BWA6</accession>
<evidence type="ECO:0000259" key="4">
    <source>
        <dbReference type="PROSITE" id="PS50893"/>
    </source>
</evidence>
<feature type="domain" description="ABC transporter" evidence="4">
    <location>
        <begin position="5"/>
        <end position="235"/>
    </location>
</feature>
<dbReference type="Pfam" id="PF00005">
    <property type="entry name" value="ABC_tran"/>
    <property type="match status" value="1"/>
</dbReference>
<dbReference type="GO" id="GO:0022857">
    <property type="term" value="F:transmembrane transporter activity"/>
    <property type="evidence" value="ECO:0007669"/>
    <property type="project" value="InterPro"/>
</dbReference>
<dbReference type="RefSeq" id="WP_099647982.1">
    <property type="nucleotide sequence ID" value="NZ_CAJGAB010000003.1"/>
</dbReference>
<dbReference type="InterPro" id="IPR027417">
    <property type="entry name" value="P-loop_NTPase"/>
</dbReference>
<keyword evidence="2" id="KW-0547">Nucleotide-binding</keyword>
<proteinExistence type="predicted"/>
<dbReference type="PROSITE" id="PS00211">
    <property type="entry name" value="ABC_TRANSPORTER_1"/>
    <property type="match status" value="1"/>
</dbReference>
<dbReference type="GO" id="GO:0015697">
    <property type="term" value="P:quaternary ammonium group transport"/>
    <property type="evidence" value="ECO:0007669"/>
    <property type="project" value="UniProtKB-ARBA"/>
</dbReference>
<dbReference type="SMART" id="SM00382">
    <property type="entry name" value="AAA"/>
    <property type="match status" value="1"/>
</dbReference>
<dbReference type="Proteomes" id="UP000229314">
    <property type="component" value="Chromosome"/>
</dbReference>
<evidence type="ECO:0000313" key="5">
    <source>
        <dbReference type="EMBL" id="ATQ54567.1"/>
    </source>
</evidence>
<reference evidence="5 6" key="1">
    <citation type="submission" date="2017-10" db="EMBL/GenBank/DDBJ databases">
        <title>Complete genome sequence of Paracoccus yeei TT13 isolated from human skin.</title>
        <authorList>
            <person name="Lee K."/>
            <person name="Lim J.Y."/>
            <person name="Hwang I."/>
        </authorList>
    </citation>
    <scope>NUCLEOTIDE SEQUENCE [LARGE SCALE GENOMIC DNA]</scope>
    <source>
        <strain evidence="5 6">TT13</strain>
    </source>
</reference>
<name>A0A2D2BWA6_9RHOB</name>
<dbReference type="PANTHER" id="PTHR42781:SF4">
    <property type="entry name" value="SPERMIDINE_PUTRESCINE IMPORT ATP-BINDING PROTEIN POTA"/>
    <property type="match status" value="1"/>
</dbReference>
<dbReference type="InterPro" id="IPR050093">
    <property type="entry name" value="ABC_SmlMolc_Importer"/>
</dbReference>
<dbReference type="EMBL" id="CP024422">
    <property type="protein sequence ID" value="ATQ54567.1"/>
    <property type="molecule type" value="Genomic_DNA"/>
</dbReference>
<evidence type="ECO:0000256" key="1">
    <source>
        <dbReference type="ARBA" id="ARBA00022448"/>
    </source>
</evidence>
<dbReference type="Pfam" id="PF08402">
    <property type="entry name" value="TOBE_2"/>
    <property type="match status" value="1"/>
</dbReference>
<dbReference type="InterPro" id="IPR013611">
    <property type="entry name" value="Transp-assoc_OB_typ2"/>
</dbReference>
<dbReference type="InterPro" id="IPR008995">
    <property type="entry name" value="Mo/tungstate-bd_C_term_dom"/>
</dbReference>
<evidence type="ECO:0000313" key="6">
    <source>
        <dbReference type="Proteomes" id="UP000229314"/>
    </source>
</evidence>
<dbReference type="GeneID" id="78896297"/>
<evidence type="ECO:0000256" key="3">
    <source>
        <dbReference type="ARBA" id="ARBA00022840"/>
    </source>
</evidence>
<keyword evidence="1" id="KW-0813">Transport</keyword>
<dbReference type="PROSITE" id="PS50893">
    <property type="entry name" value="ABC_TRANSPORTER_2"/>
    <property type="match status" value="1"/>
</dbReference>
<dbReference type="GO" id="GO:0043190">
    <property type="term" value="C:ATP-binding cassette (ABC) transporter complex"/>
    <property type="evidence" value="ECO:0007669"/>
    <property type="project" value="InterPro"/>
</dbReference>
<dbReference type="FunFam" id="3.40.50.300:FF:000425">
    <property type="entry name" value="Probable ABC transporter, ATP-binding subunit"/>
    <property type="match status" value="1"/>
</dbReference>
<evidence type="ECO:0000256" key="2">
    <source>
        <dbReference type="ARBA" id="ARBA00022741"/>
    </source>
</evidence>
<dbReference type="GO" id="GO:0005524">
    <property type="term" value="F:ATP binding"/>
    <property type="evidence" value="ECO:0007669"/>
    <property type="project" value="UniProtKB-KW"/>
</dbReference>
<dbReference type="GO" id="GO:0016887">
    <property type="term" value="F:ATP hydrolysis activity"/>
    <property type="evidence" value="ECO:0007669"/>
    <property type="project" value="InterPro"/>
</dbReference>
<protein>
    <submittedName>
        <fullName evidence="5">ABC transporter ATP-binding protein</fullName>
    </submittedName>
</protein>
<dbReference type="SUPFAM" id="SSF50331">
    <property type="entry name" value="MOP-like"/>
    <property type="match status" value="1"/>
</dbReference>
<dbReference type="PANTHER" id="PTHR42781">
    <property type="entry name" value="SPERMIDINE/PUTRESCINE IMPORT ATP-BINDING PROTEIN POTA"/>
    <property type="match status" value="1"/>
</dbReference>
<dbReference type="InterPro" id="IPR017871">
    <property type="entry name" value="ABC_transporter-like_CS"/>
</dbReference>
<keyword evidence="3 5" id="KW-0067">ATP-binding</keyword>
<dbReference type="AlphaFoldDB" id="A0A2D2BWA6"/>
<organism evidence="5 6">
    <name type="scientific">Paracoccus yeei</name>
    <dbReference type="NCBI Taxonomy" id="147645"/>
    <lineage>
        <taxon>Bacteria</taxon>
        <taxon>Pseudomonadati</taxon>
        <taxon>Pseudomonadota</taxon>
        <taxon>Alphaproteobacteria</taxon>
        <taxon>Rhodobacterales</taxon>
        <taxon>Paracoccaceae</taxon>
        <taxon>Paracoccus</taxon>
    </lineage>
</organism>
<dbReference type="Gene3D" id="2.40.50.100">
    <property type="match status" value="1"/>
</dbReference>
<dbReference type="SUPFAM" id="SSF52540">
    <property type="entry name" value="P-loop containing nucleoside triphosphate hydrolases"/>
    <property type="match status" value="1"/>
</dbReference>
<sequence>MSEGVSLENVRADFGSFRAVDDVNVTIGAGEFFSFLGPSGCGKTTLLRMVSGFVTPSAGQIRIAGRDMAGIGPNNRPTALIFQNLALFPLMSVWENIAFGLEVRGVDKRRRRSRAEELLNLIELPDAADKMVSQLSGGQKQRVAIARALAVEPQVLLLDEPLSALDLKLRQHMRTELRAIQKRTGVTFIYITHDQGEALAMSDRVGVMNKGRLLQVGTPEEIYNRPENGFVASFVGENNRIAGKVAGRQGDTVIFDTAFGQLRGQGGADMRSSGPILYVRPENIRLSDSAAAENAIPVMIESVAFEGNFINVHARHDSGQAFIAQLRNEVGLSVPPVGARLFLGFAPDAARVLDGSPAQGEAA</sequence>
<dbReference type="Gene3D" id="3.40.50.300">
    <property type="entry name" value="P-loop containing nucleotide triphosphate hydrolases"/>
    <property type="match status" value="1"/>
</dbReference>